<dbReference type="Proteomes" id="UP000299102">
    <property type="component" value="Unassembled WGS sequence"/>
</dbReference>
<dbReference type="EMBL" id="BGZK01000109">
    <property type="protein sequence ID" value="GBP19553.1"/>
    <property type="molecule type" value="Genomic_DNA"/>
</dbReference>
<evidence type="ECO:0000313" key="2">
    <source>
        <dbReference type="Proteomes" id="UP000299102"/>
    </source>
</evidence>
<sequence length="134" mass="15131">MKRINVTTRRESATVRVAPAHLGTNAVTRFDAPQTSRAVIANARPLTTTTADGKLYKSRRAGCVYFTVFESLLISASKFDYTHALCDTKQFAGIEVGHVKWNLCACAAKSVEDINRLMKARLSFLKHYRRERFF</sequence>
<dbReference type="AlphaFoldDB" id="A0A4C1TZP0"/>
<protein>
    <submittedName>
        <fullName evidence="1">Uncharacterized protein</fullName>
    </submittedName>
</protein>
<comment type="caution">
    <text evidence="1">The sequence shown here is derived from an EMBL/GenBank/DDBJ whole genome shotgun (WGS) entry which is preliminary data.</text>
</comment>
<organism evidence="1 2">
    <name type="scientific">Eumeta variegata</name>
    <name type="common">Bagworm moth</name>
    <name type="synonym">Eumeta japonica</name>
    <dbReference type="NCBI Taxonomy" id="151549"/>
    <lineage>
        <taxon>Eukaryota</taxon>
        <taxon>Metazoa</taxon>
        <taxon>Ecdysozoa</taxon>
        <taxon>Arthropoda</taxon>
        <taxon>Hexapoda</taxon>
        <taxon>Insecta</taxon>
        <taxon>Pterygota</taxon>
        <taxon>Neoptera</taxon>
        <taxon>Endopterygota</taxon>
        <taxon>Lepidoptera</taxon>
        <taxon>Glossata</taxon>
        <taxon>Ditrysia</taxon>
        <taxon>Tineoidea</taxon>
        <taxon>Psychidae</taxon>
        <taxon>Oiketicinae</taxon>
        <taxon>Eumeta</taxon>
    </lineage>
</organism>
<proteinExistence type="predicted"/>
<evidence type="ECO:0000313" key="1">
    <source>
        <dbReference type="EMBL" id="GBP19553.1"/>
    </source>
</evidence>
<gene>
    <name evidence="1" type="ORF">EVAR_102101_1</name>
</gene>
<keyword evidence="2" id="KW-1185">Reference proteome</keyword>
<accession>A0A4C1TZP0</accession>
<reference evidence="1 2" key="1">
    <citation type="journal article" date="2019" name="Commun. Biol.">
        <title>The bagworm genome reveals a unique fibroin gene that provides high tensile strength.</title>
        <authorList>
            <person name="Kono N."/>
            <person name="Nakamura H."/>
            <person name="Ohtoshi R."/>
            <person name="Tomita M."/>
            <person name="Numata K."/>
            <person name="Arakawa K."/>
        </authorList>
    </citation>
    <scope>NUCLEOTIDE SEQUENCE [LARGE SCALE GENOMIC DNA]</scope>
</reference>
<name>A0A4C1TZP0_EUMVA</name>